<dbReference type="STRING" id="336831.WG68_17430"/>
<keyword evidence="2" id="KW-1185">Reference proteome</keyword>
<organism evidence="1 2">
    <name type="scientific">Arsukibacterium ikkense</name>
    <dbReference type="NCBI Taxonomy" id="336831"/>
    <lineage>
        <taxon>Bacteria</taxon>
        <taxon>Pseudomonadati</taxon>
        <taxon>Pseudomonadota</taxon>
        <taxon>Gammaproteobacteria</taxon>
        <taxon>Chromatiales</taxon>
        <taxon>Chromatiaceae</taxon>
        <taxon>Arsukibacterium</taxon>
    </lineage>
</organism>
<gene>
    <name evidence="1" type="ORF">WG68_17430</name>
</gene>
<accession>A0A0M2V4M8</accession>
<dbReference type="PATRIC" id="fig|336831.14.peg.342"/>
<name>A0A0M2V4M8_9GAMM</name>
<dbReference type="EMBL" id="LAHO01000020">
    <property type="protein sequence ID" value="KKO44098.1"/>
    <property type="molecule type" value="Genomic_DNA"/>
</dbReference>
<evidence type="ECO:0000313" key="2">
    <source>
        <dbReference type="Proteomes" id="UP000034228"/>
    </source>
</evidence>
<comment type="caution">
    <text evidence="1">The sequence shown here is derived from an EMBL/GenBank/DDBJ whole genome shotgun (WGS) entry which is preliminary data.</text>
</comment>
<reference evidence="1 2" key="1">
    <citation type="submission" date="2015-03" db="EMBL/GenBank/DDBJ databases">
        <title>Draft genome sequences of two protease-producing strains of Arsukibacterium isolated from two cold and alkaline environments.</title>
        <authorList>
            <person name="Lylloff J.E."/>
            <person name="Skov L.B."/>
            <person name="Jepsen M."/>
            <person name="Hallin P.F."/>
            <person name="Sorensen S.J."/>
            <person name="Stougaard P."/>
            <person name="Glaring M.A."/>
        </authorList>
    </citation>
    <scope>NUCLEOTIDE SEQUENCE [LARGE SCALE GENOMIC DNA]</scope>
    <source>
        <strain evidence="1 2">GCM72</strain>
    </source>
</reference>
<dbReference type="OrthoDB" id="1095281at2"/>
<protein>
    <submittedName>
        <fullName evidence="1">Uncharacterized protein</fullName>
    </submittedName>
</protein>
<dbReference type="RefSeq" id="WP_046559002.1">
    <property type="nucleotide sequence ID" value="NZ_LAHO01000020.1"/>
</dbReference>
<dbReference type="AlphaFoldDB" id="A0A0M2V4M8"/>
<proteinExistence type="predicted"/>
<sequence>MPFDYIAEFPIPIHVMPPKLRELLEPVGLSPSQLVEVASMQEFDQYSEQAEHLHLQMAVVPGEADGPIEVLSEAGDGVVEYSVPACDNFGCVDELTPSISGYDYIVASWGDSSFYSFNLAEKVWMTLGLTPRCVGNDQQRLIYDDLGLPEFGVAEGEVSSSYHWNLKRNVTWRMTNEYLRRYLWMRGARGVRVFFYEAQLTDIPELRALMAGQPHVVLKPENGVAWYELDIREHKTGLLLQLWASVEAVMPELCPEQTAEGILWPGYEQPMTHDQASALLRDKPVYLNDQFLLKYEQSTFYESAPAYFWGRWSCSPSYKGQWSFTECQRIGRNLIQVPMRELYKPKPDREIVHARSFAIDPADLVHIDLNEEHVVAKVQRLLDVLLRLGDCLSALGASLGLNKSVLELTGFDREEVGANGWLAYPALCRLAQVAPLDMTQQMFLARCKSLHEVWQRIPNAYLKLLLERAGCSRASVKDLGSLKLLQALINIVEGLNAHEEAMYAFASDKESEGWCDRNEIMAPLFLNNDLRIADAHETVGQCLETLQRLGFDIANVNAGYGRALDFVMDGVINALGTVADAIETLVKPK</sequence>
<dbReference type="Proteomes" id="UP000034228">
    <property type="component" value="Unassembled WGS sequence"/>
</dbReference>
<evidence type="ECO:0000313" key="1">
    <source>
        <dbReference type="EMBL" id="KKO44098.1"/>
    </source>
</evidence>